<dbReference type="Proteomes" id="UP000215914">
    <property type="component" value="Unassembled WGS sequence"/>
</dbReference>
<accession>A0A9K3E6L9</accession>
<evidence type="ECO:0000313" key="3">
    <source>
        <dbReference type="Proteomes" id="UP000215914"/>
    </source>
</evidence>
<organism evidence="2 3">
    <name type="scientific">Helianthus annuus</name>
    <name type="common">Common sunflower</name>
    <dbReference type="NCBI Taxonomy" id="4232"/>
    <lineage>
        <taxon>Eukaryota</taxon>
        <taxon>Viridiplantae</taxon>
        <taxon>Streptophyta</taxon>
        <taxon>Embryophyta</taxon>
        <taxon>Tracheophyta</taxon>
        <taxon>Spermatophyta</taxon>
        <taxon>Magnoliopsida</taxon>
        <taxon>eudicotyledons</taxon>
        <taxon>Gunneridae</taxon>
        <taxon>Pentapetalae</taxon>
        <taxon>asterids</taxon>
        <taxon>campanulids</taxon>
        <taxon>Asterales</taxon>
        <taxon>Asteraceae</taxon>
        <taxon>Asteroideae</taxon>
        <taxon>Heliantheae alliance</taxon>
        <taxon>Heliantheae</taxon>
        <taxon>Helianthus</taxon>
    </lineage>
</organism>
<keyword evidence="1" id="KW-0472">Membrane</keyword>
<name>A0A9K3E6L9_HELAN</name>
<dbReference type="AlphaFoldDB" id="A0A9K3E6L9"/>
<dbReference type="Gramene" id="mRNA:HanXRQr2_Chr14g0620691">
    <property type="protein sequence ID" value="CDS:HanXRQr2_Chr14g0620691.1"/>
    <property type="gene ID" value="HanXRQr2_Chr14g0620691"/>
</dbReference>
<sequence>MYLQAQLKNMIVAWLSVFQFAIHILLSLLFVYKLNLGVSGAMLALIDIQRRISSFND</sequence>
<gene>
    <name evidence="2" type="ORF">HanXRQr2_Chr14g0620691</name>
</gene>
<comment type="caution">
    <text evidence="2">The sequence shown here is derived from an EMBL/GenBank/DDBJ whole genome shotgun (WGS) entry which is preliminary data.</text>
</comment>
<keyword evidence="1" id="KW-1133">Transmembrane helix</keyword>
<keyword evidence="3" id="KW-1185">Reference proteome</keyword>
<reference evidence="2" key="2">
    <citation type="submission" date="2020-06" db="EMBL/GenBank/DDBJ databases">
        <title>Helianthus annuus Genome sequencing and assembly Release 2.</title>
        <authorList>
            <person name="Gouzy J."/>
            <person name="Langlade N."/>
            <person name="Munos S."/>
        </authorList>
    </citation>
    <scope>NUCLEOTIDE SEQUENCE</scope>
    <source>
        <tissue evidence="2">Leaves</tissue>
    </source>
</reference>
<reference evidence="2" key="1">
    <citation type="journal article" date="2017" name="Nature">
        <title>The sunflower genome provides insights into oil metabolism, flowering and Asterid evolution.</title>
        <authorList>
            <person name="Badouin H."/>
            <person name="Gouzy J."/>
            <person name="Grassa C.J."/>
            <person name="Murat F."/>
            <person name="Staton S.E."/>
            <person name="Cottret L."/>
            <person name="Lelandais-Briere C."/>
            <person name="Owens G.L."/>
            <person name="Carrere S."/>
            <person name="Mayjonade B."/>
            <person name="Legrand L."/>
            <person name="Gill N."/>
            <person name="Kane N.C."/>
            <person name="Bowers J.E."/>
            <person name="Hubner S."/>
            <person name="Bellec A."/>
            <person name="Berard A."/>
            <person name="Berges H."/>
            <person name="Blanchet N."/>
            <person name="Boniface M.C."/>
            <person name="Brunel D."/>
            <person name="Catrice O."/>
            <person name="Chaidir N."/>
            <person name="Claudel C."/>
            <person name="Donnadieu C."/>
            <person name="Faraut T."/>
            <person name="Fievet G."/>
            <person name="Helmstetter N."/>
            <person name="King M."/>
            <person name="Knapp S.J."/>
            <person name="Lai Z."/>
            <person name="Le Paslier M.C."/>
            <person name="Lippi Y."/>
            <person name="Lorenzon L."/>
            <person name="Mandel J.R."/>
            <person name="Marage G."/>
            <person name="Marchand G."/>
            <person name="Marquand E."/>
            <person name="Bret-Mestries E."/>
            <person name="Morien E."/>
            <person name="Nambeesan S."/>
            <person name="Nguyen T."/>
            <person name="Pegot-Espagnet P."/>
            <person name="Pouilly N."/>
            <person name="Raftis F."/>
            <person name="Sallet E."/>
            <person name="Schiex T."/>
            <person name="Thomas J."/>
            <person name="Vandecasteele C."/>
            <person name="Vares D."/>
            <person name="Vear F."/>
            <person name="Vautrin S."/>
            <person name="Crespi M."/>
            <person name="Mangin B."/>
            <person name="Burke J.M."/>
            <person name="Salse J."/>
            <person name="Munos S."/>
            <person name="Vincourt P."/>
            <person name="Rieseberg L.H."/>
            <person name="Langlade N.B."/>
        </authorList>
    </citation>
    <scope>NUCLEOTIDE SEQUENCE</scope>
    <source>
        <tissue evidence="2">Leaves</tissue>
    </source>
</reference>
<feature type="transmembrane region" description="Helical" evidence="1">
    <location>
        <begin position="12"/>
        <end position="32"/>
    </location>
</feature>
<dbReference type="EMBL" id="MNCJ02000329">
    <property type="protein sequence ID" value="KAF5767123.1"/>
    <property type="molecule type" value="Genomic_DNA"/>
</dbReference>
<protein>
    <submittedName>
        <fullName evidence="2">Uncharacterized protein</fullName>
    </submittedName>
</protein>
<keyword evidence="1" id="KW-0812">Transmembrane</keyword>
<evidence type="ECO:0000256" key="1">
    <source>
        <dbReference type="SAM" id="Phobius"/>
    </source>
</evidence>
<evidence type="ECO:0000313" key="2">
    <source>
        <dbReference type="EMBL" id="KAF5767123.1"/>
    </source>
</evidence>
<proteinExistence type="predicted"/>